<organism evidence="1 2">
    <name type="scientific">Prunus armeniaca</name>
    <name type="common">Apricot</name>
    <name type="synonym">Armeniaca vulgaris</name>
    <dbReference type="NCBI Taxonomy" id="36596"/>
    <lineage>
        <taxon>Eukaryota</taxon>
        <taxon>Viridiplantae</taxon>
        <taxon>Streptophyta</taxon>
        <taxon>Embryophyta</taxon>
        <taxon>Tracheophyta</taxon>
        <taxon>Spermatophyta</taxon>
        <taxon>Magnoliopsida</taxon>
        <taxon>eudicotyledons</taxon>
        <taxon>Gunneridae</taxon>
        <taxon>Pentapetalae</taxon>
        <taxon>rosids</taxon>
        <taxon>fabids</taxon>
        <taxon>Rosales</taxon>
        <taxon>Rosaceae</taxon>
        <taxon>Amygdaloideae</taxon>
        <taxon>Amygdaleae</taxon>
        <taxon>Prunus</taxon>
    </lineage>
</organism>
<gene>
    <name evidence="1" type="ORF">ORAREDHAP_LOCUS4976</name>
</gene>
<reference evidence="2" key="1">
    <citation type="journal article" date="2020" name="Genome Biol.">
        <title>Gamete binning: chromosome-level and haplotype-resolved genome assembly enabled by high-throughput single-cell sequencing of gamete genomes.</title>
        <authorList>
            <person name="Campoy J.A."/>
            <person name="Sun H."/>
            <person name="Goel M."/>
            <person name="Jiao W.-B."/>
            <person name="Folz-Donahue K."/>
            <person name="Wang N."/>
            <person name="Rubio M."/>
            <person name="Liu C."/>
            <person name="Kukat C."/>
            <person name="Ruiz D."/>
            <person name="Huettel B."/>
            <person name="Schneeberger K."/>
        </authorList>
    </citation>
    <scope>NUCLEOTIDE SEQUENCE [LARGE SCALE GENOMIC DNA]</scope>
    <source>
        <strain evidence="2">cv. Rojo Pasion</strain>
    </source>
</reference>
<name>A0A6J5W353_PRUAR</name>
<proteinExistence type="predicted"/>
<dbReference type="Proteomes" id="UP000507245">
    <property type="component" value="Unassembled WGS sequence"/>
</dbReference>
<sequence length="84" mass="9710">MQNPGRVAPVDVEKLMTRQREICQNCAASPTLFHPSLRDAATMSRTRRLRFICFREHPARVIASLEIEQHVPEPRLLLMVAHKH</sequence>
<keyword evidence="2" id="KW-1185">Reference proteome</keyword>
<evidence type="ECO:0000313" key="2">
    <source>
        <dbReference type="Proteomes" id="UP000507245"/>
    </source>
</evidence>
<dbReference type="AlphaFoldDB" id="A0A6J5W353"/>
<accession>A0A6J5W353</accession>
<protein>
    <submittedName>
        <fullName evidence="1">Uncharacterized protein</fullName>
    </submittedName>
</protein>
<evidence type="ECO:0000313" key="1">
    <source>
        <dbReference type="EMBL" id="CAB4294402.1"/>
    </source>
</evidence>
<dbReference type="EMBL" id="CAEKKB010000001">
    <property type="protein sequence ID" value="CAB4294402.1"/>
    <property type="molecule type" value="Genomic_DNA"/>
</dbReference>